<reference evidence="1" key="1">
    <citation type="submission" date="2020-08" db="EMBL/GenBank/DDBJ databases">
        <title>Multicomponent nature underlies the extraordinary mechanical properties of spider dragline silk.</title>
        <authorList>
            <person name="Kono N."/>
            <person name="Nakamura H."/>
            <person name="Mori M."/>
            <person name="Yoshida Y."/>
            <person name="Ohtoshi R."/>
            <person name="Malay A.D."/>
            <person name="Moran D.A.P."/>
            <person name="Tomita M."/>
            <person name="Numata K."/>
            <person name="Arakawa K."/>
        </authorList>
    </citation>
    <scope>NUCLEOTIDE SEQUENCE</scope>
</reference>
<dbReference type="Gene3D" id="3.30.420.10">
    <property type="entry name" value="Ribonuclease H-like superfamily/Ribonuclease H"/>
    <property type="match status" value="1"/>
</dbReference>
<protein>
    <submittedName>
        <fullName evidence="1">Transposable element Tcb1 transposase</fullName>
    </submittedName>
</protein>
<dbReference type="EMBL" id="BMAU01021371">
    <property type="protein sequence ID" value="GFY25370.1"/>
    <property type="molecule type" value="Genomic_DNA"/>
</dbReference>
<dbReference type="AlphaFoldDB" id="A0A8X6VZF7"/>
<organism evidence="1 2">
    <name type="scientific">Trichonephila clavipes</name>
    <name type="common">Golden silk orbweaver</name>
    <name type="synonym">Nephila clavipes</name>
    <dbReference type="NCBI Taxonomy" id="2585209"/>
    <lineage>
        <taxon>Eukaryota</taxon>
        <taxon>Metazoa</taxon>
        <taxon>Ecdysozoa</taxon>
        <taxon>Arthropoda</taxon>
        <taxon>Chelicerata</taxon>
        <taxon>Arachnida</taxon>
        <taxon>Araneae</taxon>
        <taxon>Araneomorphae</taxon>
        <taxon>Entelegynae</taxon>
        <taxon>Araneoidea</taxon>
        <taxon>Nephilidae</taxon>
        <taxon>Trichonephila</taxon>
    </lineage>
</organism>
<evidence type="ECO:0000313" key="2">
    <source>
        <dbReference type="Proteomes" id="UP000887159"/>
    </source>
</evidence>
<name>A0A8X6VZF7_TRICX</name>
<keyword evidence="2" id="KW-1185">Reference proteome</keyword>
<proteinExistence type="predicted"/>
<dbReference type="GO" id="GO:0003676">
    <property type="term" value="F:nucleic acid binding"/>
    <property type="evidence" value="ECO:0007669"/>
    <property type="project" value="InterPro"/>
</dbReference>
<dbReference type="Proteomes" id="UP000887159">
    <property type="component" value="Unassembled WGS sequence"/>
</dbReference>
<gene>
    <name evidence="1" type="ORF">TNCV_2484901</name>
</gene>
<evidence type="ECO:0000313" key="1">
    <source>
        <dbReference type="EMBL" id="GFY25370.1"/>
    </source>
</evidence>
<sequence length="103" mass="11791">MIWGAISFDSRTPLVAIRGTLTAQWYVNDILMTVLLLFPLQYHDLNFQQDNTRPHTAHVAINFITASQTLAWPARLPDFSPIVHVWDIMVRRLHLPGNVDDLA</sequence>
<dbReference type="InterPro" id="IPR036397">
    <property type="entry name" value="RNaseH_sf"/>
</dbReference>
<accession>A0A8X6VZF7</accession>
<comment type="caution">
    <text evidence="1">The sequence shown here is derived from an EMBL/GenBank/DDBJ whole genome shotgun (WGS) entry which is preliminary data.</text>
</comment>